<dbReference type="EMBL" id="JAOPJF010000034">
    <property type="protein sequence ID" value="KAK1143947.1"/>
    <property type="molecule type" value="Genomic_DNA"/>
</dbReference>
<evidence type="ECO:0000313" key="2">
    <source>
        <dbReference type="Proteomes" id="UP001177260"/>
    </source>
</evidence>
<evidence type="ECO:0000313" key="1">
    <source>
        <dbReference type="EMBL" id="KAK1143947.1"/>
    </source>
</evidence>
<sequence>MAAPQEITATTTMQTPPEEPITIPDHLDGVAYLYGHPLLNSLSPPLHQTVYTALGLNWIQIPLSSVTGTSATYPPPYTRSPPIPTFLASIRANPKFVGSSVTMPWKVNIMPHLDDLTEDAKQAGACNTIFLRKDPVSGETSYVGTNTDCIGIREALLQNSPSTNPVEELFRGKPALIVGGGGTARSAIYVLRKWLGASKIYVVNRDTEEVNAILAEDSQRNVNADASLPPLIHVTDPAVAATLEAPAAIVSGIPNYPPKTPEEIRAREVLQAFLGDQTEETQTAEGETEKKPKGVILEMCYHPSPWTEIAQLASSSGWKVILGSEALIWQGLEQARLWTGQDVVKVPGVVEKVKDLVAKSIAERAASKSNL</sequence>
<reference evidence="1 2" key="1">
    <citation type="journal article" date="2023" name="ACS Omega">
        <title>Identification of the Neoaspergillic Acid Biosynthesis Gene Cluster by Establishing an In Vitro CRISPR-Ribonucleoprotein Genetic System in Aspergillus melleus.</title>
        <authorList>
            <person name="Yuan B."/>
            <person name="Grau M.F."/>
            <person name="Murata R.M."/>
            <person name="Torok T."/>
            <person name="Venkateswaran K."/>
            <person name="Stajich J.E."/>
            <person name="Wang C.C.C."/>
        </authorList>
    </citation>
    <scope>NUCLEOTIDE SEQUENCE [LARGE SCALE GENOMIC DNA]</scope>
    <source>
        <strain evidence="1 2">IMV 1140</strain>
    </source>
</reference>
<accession>A0ACC3B0T9</accession>
<organism evidence="1 2">
    <name type="scientific">Aspergillus melleus</name>
    <dbReference type="NCBI Taxonomy" id="138277"/>
    <lineage>
        <taxon>Eukaryota</taxon>
        <taxon>Fungi</taxon>
        <taxon>Dikarya</taxon>
        <taxon>Ascomycota</taxon>
        <taxon>Pezizomycotina</taxon>
        <taxon>Eurotiomycetes</taxon>
        <taxon>Eurotiomycetidae</taxon>
        <taxon>Eurotiales</taxon>
        <taxon>Aspergillaceae</taxon>
        <taxon>Aspergillus</taxon>
        <taxon>Aspergillus subgen. Circumdati</taxon>
    </lineage>
</organism>
<gene>
    <name evidence="1" type="ORF">N8T08_005856</name>
</gene>
<comment type="caution">
    <text evidence="1">The sequence shown here is derived from an EMBL/GenBank/DDBJ whole genome shotgun (WGS) entry which is preliminary data.</text>
</comment>
<protein>
    <submittedName>
        <fullName evidence="1">Uncharacterized protein</fullName>
    </submittedName>
</protein>
<proteinExistence type="predicted"/>
<keyword evidence="2" id="KW-1185">Reference proteome</keyword>
<name>A0ACC3B0T9_9EURO</name>
<dbReference type="Proteomes" id="UP001177260">
    <property type="component" value="Unassembled WGS sequence"/>
</dbReference>